<dbReference type="Proteomes" id="UP000190449">
    <property type="component" value="Unassembled WGS sequence"/>
</dbReference>
<evidence type="ECO:0000313" key="3">
    <source>
        <dbReference type="Proteomes" id="UP000184275"/>
    </source>
</evidence>
<organism evidence="1 3">
    <name type="scientific">Fibrobacter intestinalis</name>
    <dbReference type="NCBI Taxonomy" id="28122"/>
    <lineage>
        <taxon>Bacteria</taxon>
        <taxon>Pseudomonadati</taxon>
        <taxon>Fibrobacterota</taxon>
        <taxon>Fibrobacteria</taxon>
        <taxon>Fibrobacterales</taxon>
        <taxon>Fibrobacteraceae</taxon>
        <taxon>Fibrobacter</taxon>
    </lineage>
</organism>
<gene>
    <name evidence="2" type="ORF">SAMN02745108_00726</name>
    <name evidence="1" type="ORF">SAMN05720469_10845</name>
</gene>
<accession>A0A1T4L084</accession>
<reference evidence="2 4" key="3">
    <citation type="submission" date="2017-02" db="EMBL/GenBank/DDBJ databases">
        <authorList>
            <person name="Peterson S.W."/>
        </authorList>
    </citation>
    <scope>NUCLEOTIDE SEQUENCE [LARGE SCALE GENOMIC DNA]</scope>
    <source>
        <strain evidence="2 4">ATCC 43854</strain>
    </source>
</reference>
<accession>A0A1M6T1W4</accession>
<dbReference type="EMBL" id="FUWU01000008">
    <property type="protein sequence ID" value="SJZ48144.1"/>
    <property type="molecule type" value="Genomic_DNA"/>
</dbReference>
<reference evidence="3" key="2">
    <citation type="submission" date="2016-11" db="EMBL/GenBank/DDBJ databases">
        <authorList>
            <person name="Varghese N."/>
            <person name="Submissions S."/>
        </authorList>
    </citation>
    <scope>NUCLEOTIDE SEQUENCE [LARGE SCALE GENOMIC DNA]</scope>
    <source>
        <strain evidence="3">UWOS</strain>
    </source>
</reference>
<dbReference type="Gene3D" id="3.40.390.10">
    <property type="entry name" value="Collagenase (Catalytic Domain)"/>
    <property type="match status" value="1"/>
</dbReference>
<reference evidence="1" key="1">
    <citation type="submission" date="2016-11" db="EMBL/GenBank/DDBJ databases">
        <authorList>
            <person name="Jaros S."/>
            <person name="Januszkiewicz K."/>
            <person name="Wedrychowicz H."/>
        </authorList>
    </citation>
    <scope>NUCLEOTIDE SEQUENCE [LARGE SCALE GENOMIC DNA]</scope>
    <source>
        <strain evidence="1">UWOS</strain>
    </source>
</reference>
<evidence type="ECO:0000313" key="2">
    <source>
        <dbReference type="EMBL" id="SJZ48144.1"/>
    </source>
</evidence>
<dbReference type="InterPro" id="IPR024079">
    <property type="entry name" value="MetalloPept_cat_dom_sf"/>
</dbReference>
<protein>
    <submittedName>
        <fullName evidence="1">Uncharacterized protein</fullName>
    </submittedName>
</protein>
<proteinExistence type="predicted"/>
<dbReference type="PROSITE" id="PS51257">
    <property type="entry name" value="PROKAR_LIPOPROTEIN"/>
    <property type="match status" value="1"/>
</dbReference>
<dbReference type="RefSeq" id="WP_073303378.1">
    <property type="nucleotide sequence ID" value="NZ_FUWU01000008.1"/>
</dbReference>
<evidence type="ECO:0000313" key="4">
    <source>
        <dbReference type="Proteomes" id="UP000190449"/>
    </source>
</evidence>
<evidence type="ECO:0000313" key="1">
    <source>
        <dbReference type="EMBL" id="SHK50982.1"/>
    </source>
</evidence>
<dbReference type="STRING" id="28122.SAMN02745108_00726"/>
<dbReference type="EMBL" id="FRAW01000008">
    <property type="protein sequence ID" value="SHK50982.1"/>
    <property type="molecule type" value="Genomic_DNA"/>
</dbReference>
<name>A0A1M6T1W4_9BACT</name>
<dbReference type="AlphaFoldDB" id="A0A1M6T1W4"/>
<keyword evidence="3" id="KW-1185">Reference proteome</keyword>
<dbReference type="GO" id="GO:0008237">
    <property type="term" value="F:metallopeptidase activity"/>
    <property type="evidence" value="ECO:0007669"/>
    <property type="project" value="InterPro"/>
</dbReference>
<sequence length="423" mass="46071">MTGKKKKTLIFILFYATLFAFLTGCGLFSSDGDGEALALYPTTAKFVLYGNDFVPNDSAAAYLPTGTLLAVHPNALYTLSFDADSGRKPPKLNLFRVVDSYVGSRTRQLSAEESNGRWYYRFLCEENNSGYWATTLEENGDYYKGTVRNVRYEAEGAYSSHFSVNLVVAGQYGGTADSVSLDSLSKLLLAGFRRYFSSEGIAVDTLFLHYASERNDVKNSYPDDEPWLAGKSSSDVFVTELGGWPNSPEEPEVYNALDLVLVHRIEIAGVLGYSILFAGNFGGGQGSTVVVGTHYMLDSRTEYSQTASEIVNTAIHECAHFLGLRHTTATKSDQAALGDYSIWEDGIADTPHCGQVLNMKMASGESENPVSLLPNVLPKLFFKNAATCPDASNPMFPAASVNTGTFTEGQLSSLAKMIPVYPH</sequence>
<dbReference type="SUPFAM" id="SSF55486">
    <property type="entry name" value="Metalloproteases ('zincins'), catalytic domain"/>
    <property type="match status" value="1"/>
</dbReference>
<dbReference type="Proteomes" id="UP000184275">
    <property type="component" value="Unassembled WGS sequence"/>
</dbReference>